<organism evidence="3 4">
    <name type="scientific">Linum tenue</name>
    <dbReference type="NCBI Taxonomy" id="586396"/>
    <lineage>
        <taxon>Eukaryota</taxon>
        <taxon>Viridiplantae</taxon>
        <taxon>Streptophyta</taxon>
        <taxon>Embryophyta</taxon>
        <taxon>Tracheophyta</taxon>
        <taxon>Spermatophyta</taxon>
        <taxon>Magnoliopsida</taxon>
        <taxon>eudicotyledons</taxon>
        <taxon>Gunneridae</taxon>
        <taxon>Pentapetalae</taxon>
        <taxon>rosids</taxon>
        <taxon>fabids</taxon>
        <taxon>Malpighiales</taxon>
        <taxon>Linaceae</taxon>
        <taxon>Linum</taxon>
    </lineage>
</organism>
<evidence type="ECO:0000256" key="1">
    <source>
        <dbReference type="ARBA" id="ARBA00004123"/>
    </source>
</evidence>
<dbReference type="AlphaFoldDB" id="A0AAV0QJ64"/>
<dbReference type="EMBL" id="CAMGYJ010000009">
    <property type="protein sequence ID" value="CAI0544359.1"/>
    <property type="molecule type" value="Genomic_DNA"/>
</dbReference>
<gene>
    <name evidence="3" type="ORF">LITE_LOCUS43158</name>
</gene>
<dbReference type="GO" id="GO:0006272">
    <property type="term" value="P:leading strand elongation"/>
    <property type="evidence" value="ECO:0007669"/>
    <property type="project" value="TreeGrafter"/>
</dbReference>
<evidence type="ECO:0008006" key="5">
    <source>
        <dbReference type="Google" id="ProtNLM"/>
    </source>
</evidence>
<accession>A0AAV0QJ64</accession>
<dbReference type="Proteomes" id="UP001154282">
    <property type="component" value="Unassembled WGS sequence"/>
</dbReference>
<evidence type="ECO:0000256" key="2">
    <source>
        <dbReference type="ARBA" id="ARBA00023242"/>
    </source>
</evidence>
<dbReference type="GO" id="GO:0008622">
    <property type="term" value="C:epsilon DNA polymerase complex"/>
    <property type="evidence" value="ECO:0007669"/>
    <property type="project" value="TreeGrafter"/>
</dbReference>
<dbReference type="GO" id="GO:0031490">
    <property type="term" value="F:chromatin DNA binding"/>
    <property type="evidence" value="ECO:0007669"/>
    <property type="project" value="TreeGrafter"/>
</dbReference>
<dbReference type="GO" id="GO:0031507">
    <property type="term" value="P:heterochromatin formation"/>
    <property type="evidence" value="ECO:0007669"/>
    <property type="project" value="TreeGrafter"/>
</dbReference>
<dbReference type="GO" id="GO:0046982">
    <property type="term" value="F:protein heterodimerization activity"/>
    <property type="evidence" value="ECO:0007669"/>
    <property type="project" value="InterPro"/>
</dbReference>
<proteinExistence type="predicted"/>
<dbReference type="InterPro" id="IPR051377">
    <property type="entry name" value="DNA_Pol-Epsilon_Subunit"/>
</dbReference>
<name>A0AAV0QJ64_9ROSI</name>
<dbReference type="GO" id="GO:0008623">
    <property type="term" value="C:CHRAC"/>
    <property type="evidence" value="ECO:0007669"/>
    <property type="project" value="TreeGrafter"/>
</dbReference>
<dbReference type="PANTHER" id="PTHR46172:SF1">
    <property type="entry name" value="DNA POLYMERASE EPSILON SUBUNIT 3"/>
    <property type="match status" value="1"/>
</dbReference>
<dbReference type="Gene3D" id="1.10.20.10">
    <property type="entry name" value="Histone, subunit A"/>
    <property type="match status" value="1"/>
</dbReference>
<comment type="caution">
    <text evidence="3">The sequence shown here is derived from an EMBL/GenBank/DDBJ whole genome shotgun (WGS) entry which is preliminary data.</text>
</comment>
<keyword evidence="2" id="KW-0539">Nucleus</keyword>
<keyword evidence="4" id="KW-1185">Reference proteome</keyword>
<sequence length="78" mass="8717">MEKVVPEVEELPKAMVRRVVKDALSQCSPNADFNLHKESLLAFSESKRQTINAEDVLKALEEIEFSEFVSPLRASLAG</sequence>
<evidence type="ECO:0000313" key="3">
    <source>
        <dbReference type="EMBL" id="CAI0544359.1"/>
    </source>
</evidence>
<protein>
    <recommendedName>
        <fullName evidence="5">Transcription factor CBF/NF-Y/archaeal histone domain-containing protein</fullName>
    </recommendedName>
</protein>
<evidence type="ECO:0000313" key="4">
    <source>
        <dbReference type="Proteomes" id="UP001154282"/>
    </source>
</evidence>
<dbReference type="GO" id="GO:0006974">
    <property type="term" value="P:DNA damage response"/>
    <property type="evidence" value="ECO:0007669"/>
    <property type="project" value="TreeGrafter"/>
</dbReference>
<dbReference type="InterPro" id="IPR009072">
    <property type="entry name" value="Histone-fold"/>
</dbReference>
<dbReference type="CDD" id="cd22928">
    <property type="entry name" value="HFD_POLE3_DPB4"/>
    <property type="match status" value="1"/>
</dbReference>
<dbReference type="SUPFAM" id="SSF47113">
    <property type="entry name" value="Histone-fold"/>
    <property type="match status" value="1"/>
</dbReference>
<dbReference type="PANTHER" id="PTHR46172">
    <property type="entry name" value="DNA POLYMERASE EPSILON SUBUNIT 3"/>
    <property type="match status" value="1"/>
</dbReference>
<comment type="subcellular location">
    <subcellularLocation>
        <location evidence="1">Nucleus</location>
    </subcellularLocation>
</comment>
<reference evidence="3" key="1">
    <citation type="submission" date="2022-08" db="EMBL/GenBank/DDBJ databases">
        <authorList>
            <person name="Gutierrez-Valencia J."/>
        </authorList>
    </citation>
    <scope>NUCLEOTIDE SEQUENCE</scope>
</reference>